<sequence>MPTSRRRPTRTLRILLWRHRVLLTVGVVALVALGAARQLAPPPQPTVEVVVTAGAVGTGEVLTVRDVRTTVLPRAAVPDGTITERADAVGQRVRTDLPAGMPLVETLLVGDRFDITAPDGTVMVAVRIDSGTSGLIRPGDRVDLVGGPAGSALTAHAHDDVAVLARRALVLEVVQTDGGEVLGLGASGAGAVGTAVVAVTPAEGRTLAGAASRSPLGAVLVG</sequence>
<proteinExistence type="predicted"/>
<protein>
    <recommendedName>
        <fullName evidence="1">SAF domain-containing protein</fullName>
    </recommendedName>
</protein>
<dbReference type="EMBL" id="AXCZ01000134">
    <property type="protein sequence ID" value="KGM10731.1"/>
    <property type="molecule type" value="Genomic_DNA"/>
</dbReference>
<evidence type="ECO:0000313" key="2">
    <source>
        <dbReference type="EMBL" id="KGM10731.1"/>
    </source>
</evidence>
<dbReference type="RefSeq" id="WP_035061645.1">
    <property type="nucleotide sequence ID" value="NZ_AXCZ01000134.1"/>
</dbReference>
<accession>A0A0A0BS21</accession>
<feature type="domain" description="SAF" evidence="1">
    <location>
        <begin position="47"/>
        <end position="109"/>
    </location>
</feature>
<dbReference type="InterPro" id="IPR013974">
    <property type="entry name" value="SAF"/>
</dbReference>
<gene>
    <name evidence="2" type="ORF">N869_02375</name>
</gene>
<dbReference type="CDD" id="cd11614">
    <property type="entry name" value="SAF_CpaB_FlgA_like"/>
    <property type="match status" value="1"/>
</dbReference>
<name>A0A0A0BS21_9CELL</name>
<keyword evidence="3" id="KW-1185">Reference proteome</keyword>
<dbReference type="Proteomes" id="UP000054314">
    <property type="component" value="Unassembled WGS sequence"/>
</dbReference>
<dbReference type="Gene3D" id="3.90.1210.10">
    <property type="entry name" value="Antifreeze-like/N-acetylneuraminic acid synthase C-terminal domain"/>
    <property type="match status" value="1"/>
</dbReference>
<dbReference type="Pfam" id="PF08666">
    <property type="entry name" value="SAF"/>
    <property type="match status" value="1"/>
</dbReference>
<dbReference type="AlphaFoldDB" id="A0A0A0BS21"/>
<evidence type="ECO:0000259" key="1">
    <source>
        <dbReference type="SMART" id="SM00858"/>
    </source>
</evidence>
<dbReference type="SMART" id="SM00858">
    <property type="entry name" value="SAF"/>
    <property type="match status" value="1"/>
</dbReference>
<evidence type="ECO:0000313" key="3">
    <source>
        <dbReference type="Proteomes" id="UP000054314"/>
    </source>
</evidence>
<comment type="caution">
    <text evidence="2">The sequence shown here is derived from an EMBL/GenBank/DDBJ whole genome shotgun (WGS) entry which is preliminary data.</text>
</comment>
<reference evidence="2 3" key="1">
    <citation type="submission" date="2013-08" db="EMBL/GenBank/DDBJ databases">
        <title>Genome sequencing of Cellulomonas bogoriensis 69B4.</title>
        <authorList>
            <person name="Chen F."/>
            <person name="Li Y."/>
            <person name="Wang G."/>
        </authorList>
    </citation>
    <scope>NUCLEOTIDE SEQUENCE [LARGE SCALE GENOMIC DNA]</scope>
    <source>
        <strain evidence="2 3">69B4</strain>
    </source>
</reference>
<organism evidence="2 3">
    <name type="scientific">Cellulomonas bogoriensis 69B4 = DSM 16987</name>
    <dbReference type="NCBI Taxonomy" id="1386082"/>
    <lineage>
        <taxon>Bacteria</taxon>
        <taxon>Bacillati</taxon>
        <taxon>Actinomycetota</taxon>
        <taxon>Actinomycetes</taxon>
        <taxon>Micrococcales</taxon>
        <taxon>Cellulomonadaceae</taxon>
        <taxon>Cellulomonas</taxon>
    </lineage>
</organism>
<dbReference type="InterPro" id="IPR031571">
    <property type="entry name" value="RcpC_dom"/>
</dbReference>
<dbReference type="OrthoDB" id="4830010at2"/>
<dbReference type="Pfam" id="PF16976">
    <property type="entry name" value="RcpC"/>
    <property type="match status" value="1"/>
</dbReference>